<organism evidence="2 3">
    <name type="scientific">Cylindrobasidium torrendii FP15055 ss-10</name>
    <dbReference type="NCBI Taxonomy" id="1314674"/>
    <lineage>
        <taxon>Eukaryota</taxon>
        <taxon>Fungi</taxon>
        <taxon>Dikarya</taxon>
        <taxon>Basidiomycota</taxon>
        <taxon>Agaricomycotina</taxon>
        <taxon>Agaricomycetes</taxon>
        <taxon>Agaricomycetidae</taxon>
        <taxon>Agaricales</taxon>
        <taxon>Marasmiineae</taxon>
        <taxon>Physalacriaceae</taxon>
        <taxon>Cylindrobasidium</taxon>
    </lineage>
</organism>
<keyword evidence="1" id="KW-0175">Coiled coil</keyword>
<protein>
    <submittedName>
        <fullName evidence="2">Uncharacterized protein</fullName>
    </submittedName>
</protein>
<gene>
    <name evidence="2" type="ORF">CYLTODRAFT_245258</name>
</gene>
<name>A0A0D7BEM8_9AGAR</name>
<proteinExistence type="predicted"/>
<evidence type="ECO:0000313" key="3">
    <source>
        <dbReference type="Proteomes" id="UP000054007"/>
    </source>
</evidence>
<dbReference type="AlphaFoldDB" id="A0A0D7BEM8"/>
<dbReference type="Proteomes" id="UP000054007">
    <property type="component" value="Unassembled WGS sequence"/>
</dbReference>
<accession>A0A0D7BEM8</accession>
<keyword evidence="3" id="KW-1185">Reference proteome</keyword>
<sequence>MAAVPRNPHAETCPDYSAPDHRFTRLGIITLDEEEVADVQDDEQAAEFLAKRWRTEHEARCDMYDEFIARQEEEEQAAETRRQELREAEEAEARAAADIVRKEREKKRTPFNKIDMTRSMGKVGVRPPPFAMEQIDKHEYVAMAYFLPDTIAKHGVFRRDNAHVHHYELGNPSAGGPSVRLTSGASASPIPGIRSDVQLTFEELRDAYPVMLDVMKEVGHYGEVYNMMALFYAKLTTHSILRSDVKYGKETLVDFQASARFKWYEENKAGNPFNLAIIDDDAVKESNDNIRQKYSNESMARYVESVTMHYPDS</sequence>
<dbReference type="OrthoDB" id="2893635at2759"/>
<reference evidence="2 3" key="1">
    <citation type="journal article" date="2015" name="Fungal Genet. Biol.">
        <title>Evolution of novel wood decay mechanisms in Agaricales revealed by the genome sequences of Fistulina hepatica and Cylindrobasidium torrendii.</title>
        <authorList>
            <person name="Floudas D."/>
            <person name="Held B.W."/>
            <person name="Riley R."/>
            <person name="Nagy L.G."/>
            <person name="Koehler G."/>
            <person name="Ransdell A.S."/>
            <person name="Younus H."/>
            <person name="Chow J."/>
            <person name="Chiniquy J."/>
            <person name="Lipzen A."/>
            <person name="Tritt A."/>
            <person name="Sun H."/>
            <person name="Haridas S."/>
            <person name="LaButti K."/>
            <person name="Ohm R.A."/>
            <person name="Kues U."/>
            <person name="Blanchette R.A."/>
            <person name="Grigoriev I.V."/>
            <person name="Minto R.E."/>
            <person name="Hibbett D.S."/>
        </authorList>
    </citation>
    <scope>NUCLEOTIDE SEQUENCE [LARGE SCALE GENOMIC DNA]</scope>
    <source>
        <strain evidence="2 3">FP15055 ss-10</strain>
    </source>
</reference>
<evidence type="ECO:0000256" key="1">
    <source>
        <dbReference type="SAM" id="Coils"/>
    </source>
</evidence>
<dbReference type="STRING" id="1314674.A0A0D7BEM8"/>
<feature type="coiled-coil region" evidence="1">
    <location>
        <begin position="68"/>
        <end position="105"/>
    </location>
</feature>
<dbReference type="EMBL" id="KN880492">
    <property type="protein sequence ID" value="KIY68997.1"/>
    <property type="molecule type" value="Genomic_DNA"/>
</dbReference>
<evidence type="ECO:0000313" key="2">
    <source>
        <dbReference type="EMBL" id="KIY68997.1"/>
    </source>
</evidence>